<accession>A0A195EJ43</accession>
<proteinExistence type="predicted"/>
<dbReference type="EMBL" id="KQ978801">
    <property type="protein sequence ID" value="KYN28273.1"/>
    <property type="molecule type" value="Genomic_DNA"/>
</dbReference>
<name>A0A195EJ43_9HYME</name>
<feature type="compositionally biased region" description="Polar residues" evidence="1">
    <location>
        <begin position="11"/>
        <end position="20"/>
    </location>
</feature>
<keyword evidence="3" id="KW-1185">Reference proteome</keyword>
<feature type="region of interest" description="Disordered" evidence="1">
    <location>
        <begin position="71"/>
        <end position="90"/>
    </location>
</feature>
<evidence type="ECO:0000256" key="1">
    <source>
        <dbReference type="SAM" id="MobiDB-lite"/>
    </source>
</evidence>
<sequence>MKSEKLRSKRSSPSIDSATSEPHEVSIPLVDRYSGRTGKEIATLLLRRKRKEKRRKSFNVKLSRGINGNVAVRIESGGGPESRRKDTREAPCQSYLPATPTKMEIREEKFSEWFSVFVCRLPGWSMTIHIYVRAIRIPPLKSPRENRRETPEIRWKVRYFGELQSFPARVRTSYASVFVTREGPTDNSIPFESQGEEKRFVWLRLRKGTRTMMTDTTVSIWRNFPFA</sequence>
<evidence type="ECO:0000313" key="3">
    <source>
        <dbReference type="Proteomes" id="UP000078492"/>
    </source>
</evidence>
<dbReference type="Proteomes" id="UP000078492">
    <property type="component" value="Unassembled WGS sequence"/>
</dbReference>
<gene>
    <name evidence="2" type="ORF">ALC57_02334</name>
</gene>
<organism evidence="2 3">
    <name type="scientific">Trachymyrmex cornetzi</name>
    <dbReference type="NCBI Taxonomy" id="471704"/>
    <lineage>
        <taxon>Eukaryota</taxon>
        <taxon>Metazoa</taxon>
        <taxon>Ecdysozoa</taxon>
        <taxon>Arthropoda</taxon>
        <taxon>Hexapoda</taxon>
        <taxon>Insecta</taxon>
        <taxon>Pterygota</taxon>
        <taxon>Neoptera</taxon>
        <taxon>Endopterygota</taxon>
        <taxon>Hymenoptera</taxon>
        <taxon>Apocrita</taxon>
        <taxon>Aculeata</taxon>
        <taxon>Formicoidea</taxon>
        <taxon>Formicidae</taxon>
        <taxon>Myrmicinae</taxon>
        <taxon>Trachymyrmex</taxon>
    </lineage>
</organism>
<evidence type="ECO:0000313" key="2">
    <source>
        <dbReference type="EMBL" id="KYN28273.1"/>
    </source>
</evidence>
<protein>
    <submittedName>
        <fullName evidence="2">Uncharacterized protein</fullName>
    </submittedName>
</protein>
<reference evidence="2 3" key="1">
    <citation type="submission" date="2015-09" db="EMBL/GenBank/DDBJ databases">
        <title>Trachymyrmex cornetzi WGS genome.</title>
        <authorList>
            <person name="Nygaard S."/>
            <person name="Hu H."/>
            <person name="Boomsma J."/>
            <person name="Zhang G."/>
        </authorList>
    </citation>
    <scope>NUCLEOTIDE SEQUENCE [LARGE SCALE GENOMIC DNA]</scope>
    <source>
        <strain evidence="2">Tcor2-1</strain>
        <tissue evidence="2">Whole body</tissue>
    </source>
</reference>
<dbReference type="AlphaFoldDB" id="A0A195EJ43"/>
<feature type="region of interest" description="Disordered" evidence="1">
    <location>
        <begin position="1"/>
        <end position="31"/>
    </location>
</feature>